<evidence type="ECO:0000256" key="6">
    <source>
        <dbReference type="ARBA" id="ARBA00023136"/>
    </source>
</evidence>
<evidence type="ECO:0000256" key="4">
    <source>
        <dbReference type="ARBA" id="ARBA00022452"/>
    </source>
</evidence>
<dbReference type="GO" id="GO:0009279">
    <property type="term" value="C:cell outer membrane"/>
    <property type="evidence" value="ECO:0007669"/>
    <property type="project" value="UniProtKB-SubCell"/>
</dbReference>
<keyword evidence="4" id="KW-1134">Transmembrane beta strand</keyword>
<keyword evidence="6" id="KW-0472">Membrane</keyword>
<dbReference type="Proteomes" id="UP000249008">
    <property type="component" value="Chromosome 1"/>
</dbReference>
<evidence type="ECO:0000256" key="8">
    <source>
        <dbReference type="SAM" id="SignalP"/>
    </source>
</evidence>
<evidence type="ECO:0000313" key="9">
    <source>
        <dbReference type="EMBL" id="SQJ01269.1"/>
    </source>
</evidence>
<evidence type="ECO:0000256" key="7">
    <source>
        <dbReference type="ARBA" id="ARBA00023237"/>
    </source>
</evidence>
<evidence type="ECO:0000313" key="10">
    <source>
        <dbReference type="Proteomes" id="UP000249008"/>
    </source>
</evidence>
<dbReference type="InterPro" id="IPR051906">
    <property type="entry name" value="TolC-like"/>
</dbReference>
<keyword evidence="3" id="KW-0813">Transport</keyword>
<dbReference type="EMBL" id="LS483487">
    <property type="protein sequence ID" value="SQJ01269.1"/>
    <property type="molecule type" value="Genomic_DNA"/>
</dbReference>
<name>A0AAX2JBD0_9FUSO</name>
<comment type="similarity">
    <text evidence="2">Belongs to the outer membrane factor (OMF) (TC 1.B.17) family.</text>
</comment>
<dbReference type="Pfam" id="PF02321">
    <property type="entry name" value="OEP"/>
    <property type="match status" value="2"/>
</dbReference>
<proteinExistence type="inferred from homology"/>
<evidence type="ECO:0000256" key="3">
    <source>
        <dbReference type="ARBA" id="ARBA00022448"/>
    </source>
</evidence>
<evidence type="ECO:0000256" key="5">
    <source>
        <dbReference type="ARBA" id="ARBA00022692"/>
    </source>
</evidence>
<accession>A0AAX2JBD0</accession>
<comment type="subcellular location">
    <subcellularLocation>
        <location evidence="1">Cell outer membrane</location>
    </subcellularLocation>
</comment>
<gene>
    <name evidence="9" type="ORF">NCTC12112_01179</name>
</gene>
<dbReference type="PANTHER" id="PTHR30026:SF20">
    <property type="entry name" value="OUTER MEMBRANE PROTEIN TOLC"/>
    <property type="match status" value="1"/>
</dbReference>
<keyword evidence="7" id="KW-0998">Cell outer membrane</keyword>
<dbReference type="InterPro" id="IPR003423">
    <property type="entry name" value="OMP_efflux"/>
</dbReference>
<keyword evidence="8" id="KW-0732">Signal</keyword>
<feature type="chain" id="PRO_5043444022" evidence="8">
    <location>
        <begin position="21"/>
        <end position="733"/>
    </location>
</feature>
<feature type="signal peptide" evidence="8">
    <location>
        <begin position="1"/>
        <end position="20"/>
    </location>
</feature>
<protein>
    <submittedName>
        <fullName evidence="9">Outer membrane channel protein</fullName>
    </submittedName>
</protein>
<dbReference type="GO" id="GO:1990281">
    <property type="term" value="C:efflux pump complex"/>
    <property type="evidence" value="ECO:0007669"/>
    <property type="project" value="TreeGrafter"/>
</dbReference>
<evidence type="ECO:0000256" key="2">
    <source>
        <dbReference type="ARBA" id="ARBA00007613"/>
    </source>
</evidence>
<organism evidence="9 10">
    <name type="scientific">Fusobacterium ulcerans</name>
    <dbReference type="NCBI Taxonomy" id="861"/>
    <lineage>
        <taxon>Bacteria</taxon>
        <taxon>Fusobacteriati</taxon>
        <taxon>Fusobacteriota</taxon>
        <taxon>Fusobacteriia</taxon>
        <taxon>Fusobacteriales</taxon>
        <taxon>Fusobacteriaceae</taxon>
        <taxon>Fusobacterium</taxon>
    </lineage>
</organism>
<dbReference type="KEGG" id="ful:C4N20_13075"/>
<dbReference type="Gene3D" id="1.20.1600.10">
    <property type="entry name" value="Outer membrane efflux proteins (OEP)"/>
    <property type="match status" value="1"/>
</dbReference>
<keyword evidence="5" id="KW-0812">Transmembrane</keyword>
<dbReference type="AlphaFoldDB" id="A0AAX2JBD0"/>
<dbReference type="SUPFAM" id="SSF56954">
    <property type="entry name" value="Outer membrane efflux proteins (OEP)"/>
    <property type="match status" value="1"/>
</dbReference>
<evidence type="ECO:0000256" key="1">
    <source>
        <dbReference type="ARBA" id="ARBA00004442"/>
    </source>
</evidence>
<dbReference type="PANTHER" id="PTHR30026">
    <property type="entry name" value="OUTER MEMBRANE PROTEIN TOLC"/>
    <property type="match status" value="1"/>
</dbReference>
<dbReference type="GeneID" id="78455751"/>
<reference evidence="9 10" key="1">
    <citation type="submission" date="2018-06" db="EMBL/GenBank/DDBJ databases">
        <authorList>
            <consortium name="Pathogen Informatics"/>
            <person name="Doyle S."/>
        </authorList>
    </citation>
    <scope>NUCLEOTIDE SEQUENCE [LARGE SCALE GENOMIC DNA]</scope>
    <source>
        <strain evidence="9 10">NCTC12112</strain>
    </source>
</reference>
<dbReference type="RefSeq" id="WP_005977986.1">
    <property type="nucleotide sequence ID" value="NZ_CABKNW010000002.1"/>
</dbReference>
<dbReference type="GO" id="GO:0015562">
    <property type="term" value="F:efflux transmembrane transporter activity"/>
    <property type="evidence" value="ECO:0007669"/>
    <property type="project" value="InterPro"/>
</dbReference>
<sequence length="733" mass="84038">MKRKILILSGLILWSLCVFSKDLDVGVIFDNNSNFSQNIKELLQKELDKDFSKTGYIPKISKVNYLGKNNLEQVLKEMSRDKELDSIFVFSSSKLGSYKELNKNKLYFFPLNFEKSQKAVPKNVSYIYGELNLDKGIKIIKEIPGVSEINIAVSNLSDNDMKKVGEKYQNSSVRINIQKATREFLEESERENVPTLLADYENSLDKYAFMGYNMNDELGKRIKASVLNYIYFKTGDGISKIEKITSPEGELFYNEEVGIQIGYSLPLSVMQEVSVINKKKVELKKLDLKSAVEIGLKNNLEILKKNQDLTTSKYDVNVSNSYRLPQLSANIDGTFLDKKSNDVVFNKAQQNSAKSYLQLSQVIYSEQLNTNVYLSKLAMESKRSDLEQQKLDIIYYISSTYLNILQLNAQLKIQESNYDLLKESLKIANINYKVGAGGVQDIYRLESSVSEAYSNIVSVKNQIRQSTIQLNTYLDLPKNQQYAFEELENISRYFVFNRNFSSFFVNSEKNDAIEQFLFEGALKNSNNLNIIENEIKGKKREYSSAGRERIIPKIEAFAQYNKDNMIEPWGKNRNYPPNGEDEYWQAGVKITLPLISGGEIHYKRKSLQSEIDSLNYTKKITESQLSQAVSQSFNEFLTNYIQTYTSKQAAEAAEKNMKIVKNLYSNGSINITDFLDAQNNALSQRLENTIKNYSLLNSILKLENLYGKSSLTMAQNEKEQLRNQLSSILKEYK</sequence>
<dbReference type="GO" id="GO:0015288">
    <property type="term" value="F:porin activity"/>
    <property type="evidence" value="ECO:0007669"/>
    <property type="project" value="TreeGrafter"/>
</dbReference>